<evidence type="ECO:0000313" key="7">
    <source>
        <dbReference type="Proteomes" id="UP001073122"/>
    </source>
</evidence>
<comment type="caution">
    <text evidence="6">The sequence shown here is derived from an EMBL/GenBank/DDBJ whole genome shotgun (WGS) entry which is preliminary data.</text>
</comment>
<keyword evidence="7" id="KW-1185">Reference proteome</keyword>
<keyword evidence="3 5" id="KW-1133">Transmembrane helix</keyword>
<evidence type="ECO:0000256" key="1">
    <source>
        <dbReference type="ARBA" id="ARBA00004141"/>
    </source>
</evidence>
<evidence type="ECO:0000256" key="2">
    <source>
        <dbReference type="ARBA" id="ARBA00022692"/>
    </source>
</evidence>
<dbReference type="Proteomes" id="UP001073122">
    <property type="component" value="Unassembled WGS sequence"/>
</dbReference>
<evidence type="ECO:0000313" key="6">
    <source>
        <dbReference type="EMBL" id="MCX8526451.1"/>
    </source>
</evidence>
<keyword evidence="4 5" id="KW-0472">Membrane</keyword>
<feature type="transmembrane region" description="Helical" evidence="5">
    <location>
        <begin position="6"/>
        <end position="22"/>
    </location>
</feature>
<comment type="subcellular location">
    <subcellularLocation>
        <location evidence="1">Membrane</location>
        <topology evidence="1">Multi-pass membrane protein</topology>
    </subcellularLocation>
</comment>
<organism evidence="6 7">
    <name type="scientific">Chryseobacterium formosus</name>
    <dbReference type="NCBI Taxonomy" id="1537363"/>
    <lineage>
        <taxon>Bacteria</taxon>
        <taxon>Pseudomonadati</taxon>
        <taxon>Bacteroidota</taxon>
        <taxon>Flavobacteriia</taxon>
        <taxon>Flavobacteriales</taxon>
        <taxon>Weeksellaceae</taxon>
        <taxon>Chryseobacterium group</taxon>
        <taxon>Chryseobacterium</taxon>
    </lineage>
</organism>
<reference evidence="6" key="1">
    <citation type="submission" date="2022-10" db="EMBL/GenBank/DDBJ databases">
        <title>Chryseobacterium sp. nov., a novel bacterial species.</title>
        <authorList>
            <person name="Cao Y."/>
        </authorList>
    </citation>
    <scope>NUCLEOTIDE SEQUENCE</scope>
    <source>
        <strain evidence="6">CCTCC AB2015118</strain>
    </source>
</reference>
<gene>
    <name evidence="6" type="ORF">OF897_21265</name>
</gene>
<accession>A0ABT3XXQ3</accession>
<protein>
    <submittedName>
        <fullName evidence="6">DUF4870 domain-containing protein</fullName>
    </submittedName>
</protein>
<dbReference type="RefSeq" id="WP_267267677.1">
    <property type="nucleotide sequence ID" value="NZ_JAOVZW010000036.1"/>
</dbReference>
<feature type="transmembrane region" description="Helical" evidence="5">
    <location>
        <begin position="68"/>
        <end position="87"/>
    </location>
</feature>
<dbReference type="InterPro" id="IPR019109">
    <property type="entry name" value="MamF_MmsF"/>
</dbReference>
<sequence>MSNKTLSILSYITIIGWIVSFIKSKDHLPKNDLVTYHLRQGLGFFLVSFILNIALSIIVAMIPSLYFINLVGIVLFIIWIIGIINAANEQKKALPIIGKAFENKFGFLDR</sequence>
<dbReference type="EMBL" id="JAOVZW010000036">
    <property type="protein sequence ID" value="MCX8526451.1"/>
    <property type="molecule type" value="Genomic_DNA"/>
</dbReference>
<keyword evidence="2 5" id="KW-0812">Transmembrane</keyword>
<evidence type="ECO:0000256" key="4">
    <source>
        <dbReference type="ARBA" id="ARBA00023136"/>
    </source>
</evidence>
<name>A0ABT3XXQ3_9FLAO</name>
<feature type="transmembrane region" description="Helical" evidence="5">
    <location>
        <begin position="42"/>
        <end position="62"/>
    </location>
</feature>
<dbReference type="Pfam" id="PF09685">
    <property type="entry name" value="MamF_MmsF"/>
    <property type="match status" value="1"/>
</dbReference>
<evidence type="ECO:0000256" key="5">
    <source>
        <dbReference type="SAM" id="Phobius"/>
    </source>
</evidence>
<evidence type="ECO:0000256" key="3">
    <source>
        <dbReference type="ARBA" id="ARBA00022989"/>
    </source>
</evidence>
<proteinExistence type="predicted"/>